<reference evidence="9" key="1">
    <citation type="submission" date="2022-11" db="UniProtKB">
        <authorList>
            <consortium name="WormBaseParasite"/>
        </authorList>
    </citation>
    <scope>IDENTIFICATION</scope>
</reference>
<feature type="domain" description="SH2" evidence="6">
    <location>
        <begin position="312"/>
        <end position="410"/>
    </location>
</feature>
<evidence type="ECO:0000256" key="3">
    <source>
        <dbReference type="ARBA" id="ARBA00022777"/>
    </source>
</evidence>
<dbReference type="InterPro" id="IPR011009">
    <property type="entry name" value="Kinase-like_dom_sf"/>
</dbReference>
<dbReference type="SUPFAM" id="SSF56112">
    <property type="entry name" value="Protein kinase-like (PK-like)"/>
    <property type="match status" value="1"/>
</dbReference>
<protein>
    <submittedName>
        <fullName evidence="9">Protein kinase domain-containing protein</fullName>
    </submittedName>
</protein>
<proteinExistence type="predicted"/>
<dbReference type="Pfam" id="PF00017">
    <property type="entry name" value="SH2"/>
    <property type="match status" value="1"/>
</dbReference>
<dbReference type="InterPro" id="IPR000980">
    <property type="entry name" value="SH2"/>
</dbReference>
<dbReference type="GO" id="GO:0000045">
    <property type="term" value="P:autophagosome assembly"/>
    <property type="evidence" value="ECO:0007669"/>
    <property type="project" value="TreeGrafter"/>
</dbReference>
<accession>A0A914DRB0</accession>
<evidence type="ECO:0000256" key="4">
    <source>
        <dbReference type="ARBA" id="ARBA00022840"/>
    </source>
</evidence>
<evidence type="ECO:0000259" key="7">
    <source>
        <dbReference type="PROSITE" id="PS50011"/>
    </source>
</evidence>
<name>A0A914DRB0_9BILA</name>
<dbReference type="Proteomes" id="UP000887540">
    <property type="component" value="Unplaced"/>
</dbReference>
<dbReference type="GO" id="GO:0016020">
    <property type="term" value="C:membrane"/>
    <property type="evidence" value="ECO:0007669"/>
    <property type="project" value="TreeGrafter"/>
</dbReference>
<dbReference type="GO" id="GO:0000407">
    <property type="term" value="C:phagophore assembly site"/>
    <property type="evidence" value="ECO:0007669"/>
    <property type="project" value="TreeGrafter"/>
</dbReference>
<keyword evidence="3" id="KW-0418">Kinase</keyword>
<dbReference type="SMART" id="SM00252">
    <property type="entry name" value="SH2"/>
    <property type="match status" value="1"/>
</dbReference>
<keyword evidence="1" id="KW-0808">Transferase</keyword>
<evidence type="ECO:0000256" key="1">
    <source>
        <dbReference type="ARBA" id="ARBA00022679"/>
    </source>
</evidence>
<organism evidence="8 9">
    <name type="scientific">Acrobeloides nanus</name>
    <dbReference type="NCBI Taxonomy" id="290746"/>
    <lineage>
        <taxon>Eukaryota</taxon>
        <taxon>Metazoa</taxon>
        <taxon>Ecdysozoa</taxon>
        <taxon>Nematoda</taxon>
        <taxon>Chromadorea</taxon>
        <taxon>Rhabditida</taxon>
        <taxon>Tylenchina</taxon>
        <taxon>Cephalobomorpha</taxon>
        <taxon>Cephaloboidea</taxon>
        <taxon>Cephalobidae</taxon>
        <taxon>Acrobeloides</taxon>
    </lineage>
</organism>
<evidence type="ECO:0000256" key="5">
    <source>
        <dbReference type="PROSITE-ProRule" id="PRU00191"/>
    </source>
</evidence>
<dbReference type="SUPFAM" id="SSF55550">
    <property type="entry name" value="SH2 domain"/>
    <property type="match status" value="1"/>
</dbReference>
<dbReference type="PRINTS" id="PR00401">
    <property type="entry name" value="SH2DOMAIN"/>
</dbReference>
<dbReference type="PROSITE" id="PS50011">
    <property type="entry name" value="PROTEIN_KINASE_DOM"/>
    <property type="match status" value="1"/>
</dbReference>
<keyword evidence="5" id="KW-0727">SH2 domain</keyword>
<dbReference type="Pfam" id="PF00069">
    <property type="entry name" value="Pkinase"/>
    <property type="match status" value="1"/>
</dbReference>
<dbReference type="PANTHER" id="PTHR24348:SF22">
    <property type="entry name" value="NON-SPECIFIC SERINE_THREONINE PROTEIN KINASE"/>
    <property type="match status" value="1"/>
</dbReference>
<evidence type="ECO:0000256" key="2">
    <source>
        <dbReference type="ARBA" id="ARBA00022741"/>
    </source>
</evidence>
<dbReference type="GO" id="GO:0005524">
    <property type="term" value="F:ATP binding"/>
    <property type="evidence" value="ECO:0007669"/>
    <property type="project" value="UniProtKB-KW"/>
</dbReference>
<dbReference type="Gene3D" id="3.30.505.10">
    <property type="entry name" value="SH2 domain"/>
    <property type="match status" value="1"/>
</dbReference>
<dbReference type="PROSITE" id="PS50001">
    <property type="entry name" value="SH2"/>
    <property type="match status" value="1"/>
</dbReference>
<dbReference type="GO" id="GO:0005776">
    <property type="term" value="C:autophagosome"/>
    <property type="evidence" value="ECO:0007669"/>
    <property type="project" value="TreeGrafter"/>
</dbReference>
<dbReference type="WBParaSite" id="ACRNAN_scaffold3716.g16000.t1">
    <property type="protein sequence ID" value="ACRNAN_scaffold3716.g16000.t1"/>
    <property type="gene ID" value="ACRNAN_scaffold3716.g16000"/>
</dbReference>
<keyword evidence="4" id="KW-0067">ATP-binding</keyword>
<dbReference type="InterPro" id="IPR036860">
    <property type="entry name" value="SH2_dom_sf"/>
</dbReference>
<dbReference type="InterPro" id="IPR045269">
    <property type="entry name" value="Atg1-like"/>
</dbReference>
<dbReference type="PANTHER" id="PTHR24348">
    <property type="entry name" value="SERINE/THREONINE-PROTEIN KINASE UNC-51-RELATED"/>
    <property type="match status" value="1"/>
</dbReference>
<dbReference type="GO" id="GO:0010506">
    <property type="term" value="P:regulation of autophagy"/>
    <property type="evidence" value="ECO:0007669"/>
    <property type="project" value="InterPro"/>
</dbReference>
<evidence type="ECO:0000313" key="9">
    <source>
        <dbReference type="WBParaSite" id="ACRNAN_scaffold3716.g16000.t1"/>
    </source>
</evidence>
<evidence type="ECO:0000259" key="6">
    <source>
        <dbReference type="PROSITE" id="PS50001"/>
    </source>
</evidence>
<keyword evidence="8" id="KW-1185">Reference proteome</keyword>
<keyword evidence="2" id="KW-0547">Nucleotide-binding</keyword>
<dbReference type="AlphaFoldDB" id="A0A914DRB0"/>
<evidence type="ECO:0000313" key="8">
    <source>
        <dbReference type="Proteomes" id="UP000887540"/>
    </source>
</evidence>
<dbReference type="GO" id="GO:0005829">
    <property type="term" value="C:cytosol"/>
    <property type="evidence" value="ECO:0007669"/>
    <property type="project" value="TreeGrafter"/>
</dbReference>
<dbReference type="Gene3D" id="1.10.510.10">
    <property type="entry name" value="Transferase(Phosphotransferase) domain 1"/>
    <property type="match status" value="1"/>
</dbReference>
<sequence>MKELFAESANRTNTIVAIKEIKKEPEDEESLKREEQILKELSEIRHENLVWLIKSVDTQDHLYLIMEYCNFGDLDEYLYHRRRLDTDTLQHFFKQIAQALYVMTQLDIIHRDLKPQSSNWSLNILKNFYIEDGDLNLQVPLGTSKRLQELLYNLLVVDQKKRMDIYCFLTHPFFESDLITMIVQSPRSHRSPNTTFEDLDIGNSLLPLLLRVNEPSAPLDDDDEKGNSLLPLLLRANEPSAPLDDDDENDKTLIAPRQVQIEDEKVLFVTITERPKDNEKIGETVKFRQEKKENEKAYQNLNIDEQIKSLPYFYEKMTRNECEQELNKRGNNGDFLLRESESRPGVYSLSVKYQPRNLHFTISKCEDESGKLLSDDNKFDSMNELVECYTKMGIYQLPGTHEQLFLRKPLLMIPEISHHNDEHT</sequence>
<dbReference type="InterPro" id="IPR000719">
    <property type="entry name" value="Prot_kinase_dom"/>
</dbReference>
<feature type="domain" description="Protein kinase" evidence="7">
    <location>
        <begin position="1"/>
        <end position="313"/>
    </location>
</feature>
<dbReference type="GO" id="GO:0004674">
    <property type="term" value="F:protein serine/threonine kinase activity"/>
    <property type="evidence" value="ECO:0007669"/>
    <property type="project" value="InterPro"/>
</dbReference>